<gene>
    <name evidence="1" type="ORF">ACFQ03_21110</name>
</gene>
<name>A0ABW3DDU4_9BACL</name>
<dbReference type="RefSeq" id="WP_379290816.1">
    <property type="nucleotide sequence ID" value="NZ_JBHTIU010000086.1"/>
</dbReference>
<sequence length="370" mass="41608">MNASTNRPKKIAAIVTEYRHNSHAEVIVGRLLGDMGYQPSVEVVSLYTDQVPVNDMSREVAARCGIPIYPTIAEAVRAGHCQEPIDGVVIIGEHGDYPMNERGQMMYPRRRFLEETLVTLDYLGLAVPIFSDKHLAYNYNDAVWMFSQLKARKIPFMGGSSIPHCDHIPTFNEQNLRSLREILVISSGGLEAYGIHAMEVMQSLAERREGGETGVRSIRLLGGSGDETWSAMDRGEWPEDLLLQALKAIPGVPDAHPRELEPEPALFIVDYMDGTKGYIIQFKRLVEQWSFAFRNGQGRVTAALCDSDLERPFAHFERLTRMIENFIISGKEPFPPERILLTTGMISFAMDSLFEGRKLETPCLGITYRL</sequence>
<reference evidence="2" key="1">
    <citation type="journal article" date="2019" name="Int. J. Syst. Evol. Microbiol.">
        <title>The Global Catalogue of Microorganisms (GCM) 10K type strain sequencing project: providing services to taxonomists for standard genome sequencing and annotation.</title>
        <authorList>
            <consortium name="The Broad Institute Genomics Platform"/>
            <consortium name="The Broad Institute Genome Sequencing Center for Infectious Disease"/>
            <person name="Wu L."/>
            <person name="Ma J."/>
        </authorList>
    </citation>
    <scope>NUCLEOTIDE SEQUENCE [LARGE SCALE GENOMIC DNA]</scope>
    <source>
        <strain evidence="2">CCUG 57263</strain>
    </source>
</reference>
<proteinExistence type="predicted"/>
<evidence type="ECO:0000313" key="2">
    <source>
        <dbReference type="Proteomes" id="UP001597120"/>
    </source>
</evidence>
<evidence type="ECO:0000313" key="1">
    <source>
        <dbReference type="EMBL" id="MFD0871643.1"/>
    </source>
</evidence>
<dbReference type="EMBL" id="JBHTIU010000086">
    <property type="protein sequence ID" value="MFD0871643.1"/>
    <property type="molecule type" value="Genomic_DNA"/>
</dbReference>
<organism evidence="1 2">
    <name type="scientific">Paenibacillus residui</name>
    <dbReference type="NCBI Taxonomy" id="629724"/>
    <lineage>
        <taxon>Bacteria</taxon>
        <taxon>Bacillati</taxon>
        <taxon>Bacillota</taxon>
        <taxon>Bacilli</taxon>
        <taxon>Bacillales</taxon>
        <taxon>Paenibacillaceae</taxon>
        <taxon>Paenibacillus</taxon>
    </lineage>
</organism>
<comment type="caution">
    <text evidence="1">The sequence shown here is derived from an EMBL/GenBank/DDBJ whole genome shotgun (WGS) entry which is preliminary data.</text>
</comment>
<accession>A0ABW3DDU4</accession>
<protein>
    <submittedName>
        <fullName evidence="1">Uncharacterized protein</fullName>
    </submittedName>
</protein>
<dbReference type="Proteomes" id="UP001597120">
    <property type="component" value="Unassembled WGS sequence"/>
</dbReference>
<keyword evidence="2" id="KW-1185">Reference proteome</keyword>